<feature type="compositionally biased region" description="Basic and acidic residues" evidence="1">
    <location>
        <begin position="459"/>
        <end position="469"/>
    </location>
</feature>
<comment type="caution">
    <text evidence="2">The sequence shown here is derived from an EMBL/GenBank/DDBJ whole genome shotgun (WGS) entry which is preliminary data.</text>
</comment>
<evidence type="ECO:0000313" key="2">
    <source>
        <dbReference type="EMBL" id="KAJ3573689.1"/>
    </source>
</evidence>
<evidence type="ECO:0000313" key="3">
    <source>
        <dbReference type="Proteomes" id="UP001213000"/>
    </source>
</evidence>
<feature type="region of interest" description="Disordered" evidence="1">
    <location>
        <begin position="442"/>
        <end position="520"/>
    </location>
</feature>
<evidence type="ECO:0000256" key="1">
    <source>
        <dbReference type="SAM" id="MobiDB-lite"/>
    </source>
</evidence>
<accession>A0AAD5YYY2</accession>
<protein>
    <submittedName>
        <fullName evidence="2">Uncharacterized protein</fullName>
    </submittedName>
</protein>
<proteinExistence type="predicted"/>
<dbReference type="EMBL" id="JANIEX010000094">
    <property type="protein sequence ID" value="KAJ3573689.1"/>
    <property type="molecule type" value="Genomic_DNA"/>
</dbReference>
<dbReference type="Gene3D" id="3.30.710.10">
    <property type="entry name" value="Potassium Channel Kv1.1, Chain A"/>
    <property type="match status" value="1"/>
</dbReference>
<gene>
    <name evidence="2" type="ORF">NP233_g2262</name>
</gene>
<feature type="compositionally biased region" description="Low complexity" evidence="1">
    <location>
        <begin position="448"/>
        <end position="458"/>
    </location>
</feature>
<dbReference type="Proteomes" id="UP001213000">
    <property type="component" value="Unassembled WGS sequence"/>
</dbReference>
<sequence length="520" mass="57842">MSHSELVQLCQDDWTLHPMIFTSHLSLRRHQPGDNRSQMITCKSPVCELGWAFEVEMTAVPPDSWFPNPSDRVSLYIQPGMRVTGMGLTAARITVDTPILSAPSHTKEFKNVVLDCRQRLGVYLYPTLTGDVRFDITLTFDEENSRHLVFPAPAIANFSQSLSSTNKALRNSLDDPSFIDTKFYLFSAKCRGKPTGPRSIYAKSTLLIGCSEYIQDLLSPQTEFQAGTQCNIRDQVSEEIAKLDPDSYDYESDSDLDDVDEKAVDTATTSRITANDASEMGRGRAYAINGTAYKTWKAFIIYAYTNDIEFNALKSRLNATSESDSHSVGPERIACSPKSMYRLADYVGTPALKVVAKEAIAKNLSKSNIISELFSSFTHKYQEIIELEVDFLLKNMTDQVGRDLNQMLEVITSGSKPQTSRVLAFTIRRMLCDSHGKAWNMLDGGGSSQSSTQQGTLDQRPDTPSREGEAEPTELPAGLSATPTWDSVNYVRGSGRSRPLTMGRGGYRGWLSMRGRERGR</sequence>
<organism evidence="2 3">
    <name type="scientific">Leucocoprinus birnbaumii</name>
    <dbReference type="NCBI Taxonomy" id="56174"/>
    <lineage>
        <taxon>Eukaryota</taxon>
        <taxon>Fungi</taxon>
        <taxon>Dikarya</taxon>
        <taxon>Basidiomycota</taxon>
        <taxon>Agaricomycotina</taxon>
        <taxon>Agaricomycetes</taxon>
        <taxon>Agaricomycetidae</taxon>
        <taxon>Agaricales</taxon>
        <taxon>Agaricineae</taxon>
        <taxon>Agaricaceae</taxon>
        <taxon>Leucocoprinus</taxon>
    </lineage>
</organism>
<dbReference type="InterPro" id="IPR011333">
    <property type="entry name" value="SKP1/BTB/POZ_sf"/>
</dbReference>
<keyword evidence="3" id="KW-1185">Reference proteome</keyword>
<name>A0AAD5YYY2_9AGAR</name>
<reference evidence="2" key="1">
    <citation type="submission" date="2022-07" db="EMBL/GenBank/DDBJ databases">
        <title>Genome Sequence of Leucocoprinus birnbaumii.</title>
        <authorList>
            <person name="Buettner E."/>
        </authorList>
    </citation>
    <scope>NUCLEOTIDE SEQUENCE</scope>
    <source>
        <strain evidence="2">VT141</strain>
    </source>
</reference>
<dbReference type="AlphaFoldDB" id="A0AAD5YYY2"/>